<name>A0A2P6NKE6_9EUKA</name>
<gene>
    <name evidence="2" type="ORF">PROFUN_08025</name>
</gene>
<feature type="compositionally biased region" description="Low complexity" evidence="1">
    <location>
        <begin position="33"/>
        <end position="42"/>
    </location>
</feature>
<accession>A0A2P6NKE6</accession>
<proteinExistence type="predicted"/>
<dbReference type="AlphaFoldDB" id="A0A2P6NKE6"/>
<sequence>MTSEVSLIQFYTERKNREQTDASELRWGYQAEEAGSEELSSLDCSSPRHHSRAAKRDKIDKMLESFLHRCDSPFLRRMIIYSNHTLRCTGHNNWTVNMIKASGLALLKGRFMGCFVAELKWRIIATTQRSSRMTEAERMRTGHC</sequence>
<protein>
    <submittedName>
        <fullName evidence="2">Uncharacterized protein</fullName>
    </submittedName>
</protein>
<comment type="caution">
    <text evidence="2">The sequence shown here is derived from an EMBL/GenBank/DDBJ whole genome shotgun (WGS) entry which is preliminary data.</text>
</comment>
<dbReference type="EMBL" id="MDYQ01000062">
    <property type="protein sequence ID" value="PRP84440.1"/>
    <property type="molecule type" value="Genomic_DNA"/>
</dbReference>
<dbReference type="InParanoid" id="A0A2P6NKE6"/>
<reference evidence="2 3" key="1">
    <citation type="journal article" date="2018" name="Genome Biol. Evol.">
        <title>Multiple Roots of Fruiting Body Formation in Amoebozoa.</title>
        <authorList>
            <person name="Hillmann F."/>
            <person name="Forbes G."/>
            <person name="Novohradska S."/>
            <person name="Ferling I."/>
            <person name="Riege K."/>
            <person name="Groth M."/>
            <person name="Westermann M."/>
            <person name="Marz M."/>
            <person name="Spaller T."/>
            <person name="Winckler T."/>
            <person name="Schaap P."/>
            <person name="Glockner G."/>
        </authorList>
    </citation>
    <scope>NUCLEOTIDE SEQUENCE [LARGE SCALE GENOMIC DNA]</scope>
    <source>
        <strain evidence="2 3">Jena</strain>
    </source>
</reference>
<feature type="region of interest" description="Disordered" evidence="1">
    <location>
        <begin position="33"/>
        <end position="54"/>
    </location>
</feature>
<keyword evidence="3" id="KW-1185">Reference proteome</keyword>
<evidence type="ECO:0000256" key="1">
    <source>
        <dbReference type="SAM" id="MobiDB-lite"/>
    </source>
</evidence>
<organism evidence="2 3">
    <name type="scientific">Planoprotostelium fungivorum</name>
    <dbReference type="NCBI Taxonomy" id="1890364"/>
    <lineage>
        <taxon>Eukaryota</taxon>
        <taxon>Amoebozoa</taxon>
        <taxon>Evosea</taxon>
        <taxon>Variosea</taxon>
        <taxon>Cavosteliida</taxon>
        <taxon>Cavosteliaceae</taxon>
        <taxon>Planoprotostelium</taxon>
    </lineage>
</organism>
<evidence type="ECO:0000313" key="2">
    <source>
        <dbReference type="EMBL" id="PRP84440.1"/>
    </source>
</evidence>
<dbReference type="Proteomes" id="UP000241769">
    <property type="component" value="Unassembled WGS sequence"/>
</dbReference>
<evidence type="ECO:0000313" key="3">
    <source>
        <dbReference type="Proteomes" id="UP000241769"/>
    </source>
</evidence>